<dbReference type="InterPro" id="IPR036390">
    <property type="entry name" value="WH_DNA-bd_sf"/>
</dbReference>
<evidence type="ECO:0000256" key="3">
    <source>
        <dbReference type="ARBA" id="ARBA00023163"/>
    </source>
</evidence>
<dbReference type="PROSITE" id="PS50949">
    <property type="entry name" value="HTH_GNTR"/>
    <property type="match status" value="1"/>
</dbReference>
<evidence type="ECO:0000313" key="6">
    <source>
        <dbReference type="Proteomes" id="UP000323410"/>
    </source>
</evidence>
<proteinExistence type="predicted"/>
<keyword evidence="3" id="KW-0804">Transcription</keyword>
<dbReference type="InterPro" id="IPR011663">
    <property type="entry name" value="UTRA"/>
</dbReference>
<reference evidence="5 6" key="1">
    <citation type="submission" date="2019-08" db="EMBL/GenBank/DDBJ databases">
        <title>Genone of Arthrobacter echini P9.</title>
        <authorList>
            <person name="Bowman J.P."/>
        </authorList>
    </citation>
    <scope>NUCLEOTIDE SEQUENCE [LARGE SCALE GENOMIC DNA]</scope>
    <source>
        <strain evidence="5 6">P9</strain>
    </source>
</reference>
<dbReference type="AlphaFoldDB" id="A0A5D0XVQ4"/>
<accession>A0A5D0XVQ4</accession>
<comment type="caution">
    <text evidence="5">The sequence shown here is derived from an EMBL/GenBank/DDBJ whole genome shotgun (WGS) entry which is preliminary data.</text>
</comment>
<evidence type="ECO:0000313" key="5">
    <source>
        <dbReference type="EMBL" id="TYD00691.1"/>
    </source>
</evidence>
<dbReference type="PRINTS" id="PR00035">
    <property type="entry name" value="HTHGNTR"/>
</dbReference>
<dbReference type="GO" id="GO:0003677">
    <property type="term" value="F:DNA binding"/>
    <property type="evidence" value="ECO:0007669"/>
    <property type="project" value="UniProtKB-KW"/>
</dbReference>
<keyword evidence="2" id="KW-0238">DNA-binding</keyword>
<dbReference type="PANTHER" id="PTHR44846:SF1">
    <property type="entry name" value="MANNOSYL-D-GLYCERATE TRANSPORT_METABOLISM SYSTEM REPRESSOR MNGR-RELATED"/>
    <property type="match status" value="1"/>
</dbReference>
<gene>
    <name evidence="5" type="ORF">FQ377_04520</name>
</gene>
<dbReference type="GO" id="GO:0003700">
    <property type="term" value="F:DNA-binding transcription factor activity"/>
    <property type="evidence" value="ECO:0007669"/>
    <property type="project" value="InterPro"/>
</dbReference>
<dbReference type="Gene3D" id="1.10.10.10">
    <property type="entry name" value="Winged helix-like DNA-binding domain superfamily/Winged helix DNA-binding domain"/>
    <property type="match status" value="1"/>
</dbReference>
<dbReference type="SUPFAM" id="SSF46785">
    <property type="entry name" value="Winged helix' DNA-binding domain"/>
    <property type="match status" value="1"/>
</dbReference>
<dbReference type="SUPFAM" id="SSF64288">
    <property type="entry name" value="Chorismate lyase-like"/>
    <property type="match status" value="1"/>
</dbReference>
<dbReference type="Pfam" id="PF00392">
    <property type="entry name" value="GntR"/>
    <property type="match status" value="1"/>
</dbReference>
<dbReference type="InterPro" id="IPR036388">
    <property type="entry name" value="WH-like_DNA-bd_sf"/>
</dbReference>
<evidence type="ECO:0000256" key="2">
    <source>
        <dbReference type="ARBA" id="ARBA00023125"/>
    </source>
</evidence>
<dbReference type="InterPro" id="IPR050679">
    <property type="entry name" value="Bact_HTH_transcr_reg"/>
</dbReference>
<dbReference type="InterPro" id="IPR000524">
    <property type="entry name" value="Tscrpt_reg_HTH_GntR"/>
</dbReference>
<dbReference type="EMBL" id="VSLD01000001">
    <property type="protein sequence ID" value="TYD00691.1"/>
    <property type="molecule type" value="Genomic_DNA"/>
</dbReference>
<evidence type="ECO:0000259" key="4">
    <source>
        <dbReference type="PROSITE" id="PS50949"/>
    </source>
</evidence>
<dbReference type="SMART" id="SM00866">
    <property type="entry name" value="UTRA"/>
    <property type="match status" value="1"/>
</dbReference>
<dbReference type="Gene3D" id="3.40.1410.10">
    <property type="entry name" value="Chorismate lyase-like"/>
    <property type="match status" value="1"/>
</dbReference>
<evidence type="ECO:0000256" key="1">
    <source>
        <dbReference type="ARBA" id="ARBA00023015"/>
    </source>
</evidence>
<dbReference type="PANTHER" id="PTHR44846">
    <property type="entry name" value="MANNOSYL-D-GLYCERATE TRANSPORT/METABOLISM SYSTEM REPRESSOR MNGR-RELATED"/>
    <property type="match status" value="1"/>
</dbReference>
<protein>
    <submittedName>
        <fullName evidence="5">GntR family transcriptional regulator</fullName>
    </submittedName>
</protein>
<dbReference type="SMART" id="SM00345">
    <property type="entry name" value="HTH_GNTR"/>
    <property type="match status" value="1"/>
</dbReference>
<dbReference type="GO" id="GO:0045892">
    <property type="term" value="P:negative regulation of DNA-templated transcription"/>
    <property type="evidence" value="ECO:0007669"/>
    <property type="project" value="TreeGrafter"/>
</dbReference>
<keyword evidence="6" id="KW-1185">Reference proteome</keyword>
<dbReference type="Proteomes" id="UP000323410">
    <property type="component" value="Unassembled WGS sequence"/>
</dbReference>
<dbReference type="OrthoDB" id="7363114at2"/>
<name>A0A5D0XVQ4_9MICC</name>
<sequence>MIDRGFVGPKYYGVKEDLRRLALEAGPEASLPTERALAVRYGTSRTTIRQAIAELVAEGILNRTQGKGTFVAREHRAYVRQRTSFTDDAREQGLRISSIVLGIDYPVADEHSAGQLRVAPGTGLTRVERVRLIDEEPLAHEVAHLPGTLTDLEQILEQDGSLYAVLAARYGRRVAEVEDTVETSIAGPVDAGLLAIETGSPLLLIHRLGLDAAGTPVEWTRSVFRGDRFRFFARTHR</sequence>
<dbReference type="RefSeq" id="WP_148599991.1">
    <property type="nucleotide sequence ID" value="NZ_VSLD01000001.1"/>
</dbReference>
<dbReference type="CDD" id="cd07377">
    <property type="entry name" value="WHTH_GntR"/>
    <property type="match status" value="1"/>
</dbReference>
<organism evidence="5 6">
    <name type="scientific">Arthrobacter echini</name>
    <dbReference type="NCBI Taxonomy" id="1529066"/>
    <lineage>
        <taxon>Bacteria</taxon>
        <taxon>Bacillati</taxon>
        <taxon>Actinomycetota</taxon>
        <taxon>Actinomycetes</taxon>
        <taxon>Micrococcales</taxon>
        <taxon>Micrococcaceae</taxon>
        <taxon>Arthrobacter</taxon>
    </lineage>
</organism>
<keyword evidence="1" id="KW-0805">Transcription regulation</keyword>
<dbReference type="InterPro" id="IPR028978">
    <property type="entry name" value="Chorismate_lyase_/UTRA_dom_sf"/>
</dbReference>
<dbReference type="Pfam" id="PF07702">
    <property type="entry name" value="UTRA"/>
    <property type="match status" value="1"/>
</dbReference>
<feature type="domain" description="HTH gntR-type" evidence="4">
    <location>
        <begin position="8"/>
        <end position="74"/>
    </location>
</feature>